<dbReference type="HOGENOM" id="CLU_028008_1_0_2"/>
<evidence type="ECO:0000256" key="1">
    <source>
        <dbReference type="SAM" id="Phobius"/>
    </source>
</evidence>
<dbReference type="Proteomes" id="UP000060390">
    <property type="component" value="Chromosome"/>
</dbReference>
<sequence>MHRSLAVVVAVAVVLSGTVGVAGVAFGQSVQGDPELDVYLPQETVLPGEKTELELRVANEGDMTFGTPDSRPAATTAHNVLVEAEAEEPLAVETGETPIGAVTEDKPGSAPIVLTIPEGTEPGTYEIDVDLEYTYANVYDLGSNAVDDKTRSVTRTVEITVDDAPRFAVENVTPDVHIGERGSMAVTLANTGSQPASDVRMTLESSSGKFLFGESKAGTTRVGSIAPGENATLTYDVAVQSSASVRDFDLSGTVLYTDPDGIMGKHDGLSAGVTPLSEQTFTIDTRESTLRVGEEGELHGTVTNTGPVAANDVVVQFAEEAQTIVPVVRSVSVGTLEPGASADFTLPIEVTTEGKAVPNTFDMLVTYRNVDNEKRAYEDVSTSAEIEPRRDQFSIEVAEPTITAGETRTLQVTMQNELDETVSDVELKMFVDDPLDSSEDEAFVSSLKPGESATATVTLSAGGDAVAKSYPASFDVRYDDADGTSQLSETMRVPISVTESESSGLPITPIGIAIALLILLAGGYWYWRD</sequence>
<dbReference type="Proteomes" id="UP000069906">
    <property type="component" value="Chromosome"/>
</dbReference>
<evidence type="ECO:0000313" key="5">
    <source>
        <dbReference type="Proteomes" id="UP000060390"/>
    </source>
</evidence>
<dbReference type="EMBL" id="CP008874">
    <property type="protein sequence ID" value="AKH98530.1"/>
    <property type="molecule type" value="Genomic_DNA"/>
</dbReference>
<dbReference type="Pfam" id="PF10633">
    <property type="entry name" value="NPCBM_assoc"/>
    <property type="match status" value="1"/>
</dbReference>
<accession>A0A0F7PE97</accession>
<reference evidence="5" key="2">
    <citation type="submission" date="2015-05" db="EMBL/GenBank/DDBJ databases">
        <title>Complete genome sequence of Halanaeroarchaeum sulfurireducens type strain M27-SA2, a sulfate-reducer haloarchaeon from marine anoxic lake Medee.</title>
        <authorList>
            <person name="Messina E."/>
            <person name="Kublanov I.V."/>
            <person name="Toshchakov S."/>
            <person name="Arcadi E."/>
            <person name="La Spada G."/>
            <person name="La Cono V."/>
            <person name="Yakimov M.M."/>
        </authorList>
    </citation>
    <scope>NUCLEOTIDE SEQUENCE [LARGE SCALE GENOMIC DNA]</scope>
    <source>
        <strain evidence="5">M27-SA2</strain>
    </source>
</reference>
<reference evidence="3 6" key="1">
    <citation type="journal article" date="2015" name="ISME J.">
        <title>Elemental sulfur and acetate can support life of a novel strictly anaerobic haloarchaeon.</title>
        <authorList>
            <person name="Sorokin D.Y."/>
            <person name="Kublanov I.V."/>
            <person name="Gavrilov S.N."/>
            <person name="Rojo D."/>
            <person name="Roman P."/>
            <person name="Golyshin P.N."/>
            <person name="Slepak V.Z."/>
            <person name="Smedile F."/>
            <person name="Ferrer M."/>
            <person name="Messina E."/>
            <person name="La Cono V."/>
            <person name="Yakimov M.M."/>
        </authorList>
    </citation>
    <scope>NUCLEOTIDE SEQUENCE [LARGE SCALE GENOMIC DNA]</scope>
    <source>
        <strain evidence="3 6">HSR2</strain>
    </source>
</reference>
<gene>
    <name evidence="4" type="ORF">HLASA_2102</name>
    <name evidence="3" type="ORF">HLASF_2068</name>
</gene>
<name>A0A0F7PE97_9EURY</name>
<dbReference type="Gene3D" id="2.60.40.10">
    <property type="entry name" value="Immunoglobulins"/>
    <property type="match status" value="3"/>
</dbReference>
<dbReference type="AlphaFoldDB" id="A0A0F7PE97"/>
<protein>
    <submittedName>
        <fullName evidence="3">S-layer protein</fullName>
    </submittedName>
</protein>
<keyword evidence="1" id="KW-0472">Membrane</keyword>
<organism evidence="3 6">
    <name type="scientific">Halanaeroarchaeum sulfurireducens</name>
    <dbReference type="NCBI Taxonomy" id="1604004"/>
    <lineage>
        <taxon>Archaea</taxon>
        <taxon>Methanobacteriati</taxon>
        <taxon>Methanobacteriota</taxon>
        <taxon>Stenosarchaea group</taxon>
        <taxon>Halobacteria</taxon>
        <taxon>Halobacteriales</taxon>
        <taxon>Halobacteriaceae</taxon>
        <taxon>Halanaeroarchaeum</taxon>
    </lineage>
</organism>
<evidence type="ECO:0000259" key="2">
    <source>
        <dbReference type="Pfam" id="PF10633"/>
    </source>
</evidence>
<keyword evidence="1" id="KW-1133">Transmembrane helix</keyword>
<evidence type="ECO:0000313" key="3">
    <source>
        <dbReference type="EMBL" id="AKH98530.1"/>
    </source>
</evidence>
<evidence type="ECO:0000313" key="4">
    <source>
        <dbReference type="EMBL" id="ALG82972.1"/>
    </source>
</evidence>
<evidence type="ECO:0000313" key="6">
    <source>
        <dbReference type="Proteomes" id="UP000069906"/>
    </source>
</evidence>
<dbReference type="STRING" id="1604004.HLASA_2102"/>
<keyword evidence="6" id="KW-1185">Reference proteome</keyword>
<dbReference type="InterPro" id="IPR013783">
    <property type="entry name" value="Ig-like_fold"/>
</dbReference>
<keyword evidence="1" id="KW-0812">Transmembrane</keyword>
<reference evidence="4 5" key="3">
    <citation type="journal article" date="2016" name="Stand. Genomic Sci.">
        <title>Complete genome sequence of 'Halanaeroarchaeum sulfurireducens' M27-SA2, a sulfur-reducing and acetate-oxidizing haloarchaeon from the deep-sea hypersaline anoxic lake Medee.</title>
        <authorList>
            <person name="Messina E."/>
            <person name="Sorokin D.Y."/>
            <person name="Kublanov I.V."/>
            <person name="Toshchakov S."/>
            <person name="Lopatina A."/>
            <person name="Arcadi E."/>
            <person name="Smedile F."/>
            <person name="La Spada G."/>
            <person name="La Cono V."/>
            <person name="Yakimov M.M."/>
        </authorList>
    </citation>
    <scope>NUCLEOTIDE SEQUENCE [LARGE SCALE GENOMIC DNA]</scope>
    <source>
        <strain evidence="4 5">M27-SA2</strain>
    </source>
</reference>
<dbReference type="KEGG" id="hsf:HLASA_2102"/>
<proteinExistence type="predicted"/>
<dbReference type="PANTHER" id="PTHR35902:SF3">
    <property type="entry name" value="NPCBM-ASSOCIATED, NEW3 DOMAIN OF ALPHA-GALACTOSIDASE"/>
    <property type="match status" value="1"/>
</dbReference>
<dbReference type="InterPro" id="IPR018905">
    <property type="entry name" value="A-galactase_NEW3"/>
</dbReference>
<feature type="domain" description="Alpha-galactosidase NEW3" evidence="2">
    <location>
        <begin position="402"/>
        <end position="478"/>
    </location>
</feature>
<dbReference type="KEGG" id="hsu:HLASF_2068"/>
<feature type="transmembrane region" description="Helical" evidence="1">
    <location>
        <begin position="507"/>
        <end position="527"/>
    </location>
</feature>
<dbReference type="PANTHER" id="PTHR35902">
    <property type="entry name" value="S-LAYER DOMAIN-LIKE PROTEIN-RELATED"/>
    <property type="match status" value="1"/>
</dbReference>
<dbReference type="EMBL" id="CP011564">
    <property type="protein sequence ID" value="ALG82972.1"/>
    <property type="molecule type" value="Genomic_DNA"/>
</dbReference>